<comment type="caution">
    <text evidence="1">The sequence shown here is derived from an EMBL/GenBank/DDBJ whole genome shotgun (WGS) entry which is preliminary data.</text>
</comment>
<accession>A0ABR1ELL1</accession>
<reference evidence="1 2" key="1">
    <citation type="submission" date="2023-08" db="EMBL/GenBank/DDBJ databases">
        <title>A Necator americanus chromosomal reference genome.</title>
        <authorList>
            <person name="Ilik V."/>
            <person name="Petrzelkova K.J."/>
            <person name="Pardy F."/>
            <person name="Fuh T."/>
            <person name="Niatou-Singa F.S."/>
            <person name="Gouil Q."/>
            <person name="Baker L."/>
            <person name="Ritchie M.E."/>
            <person name="Jex A.R."/>
            <person name="Gazzola D."/>
            <person name="Li H."/>
            <person name="Toshio Fujiwara R."/>
            <person name="Zhan B."/>
            <person name="Aroian R.V."/>
            <person name="Pafco B."/>
            <person name="Schwarz E.M."/>
        </authorList>
    </citation>
    <scope>NUCLEOTIDE SEQUENCE [LARGE SCALE GENOMIC DNA]</scope>
    <source>
        <strain evidence="1 2">Aroian</strain>
        <tissue evidence="1">Whole animal</tissue>
    </source>
</reference>
<sequence length="150" mass="16952">MQKVSRNDDKVKTMSSAPQDYWENWIVCGDYARVKTMSNALLSCWLTQRSAGRPANTERQGNGEEELWDEFSASMADDYINRGLGVEEAIVVANFDVADRMLLLGKDFAQIVVPPVDRRPSLPEVPVDYRHHESEGSRLYGSLNTHQNSC</sequence>
<protein>
    <submittedName>
        <fullName evidence="1">Uncharacterized protein</fullName>
    </submittedName>
</protein>
<organism evidence="1 2">
    <name type="scientific">Necator americanus</name>
    <name type="common">Human hookworm</name>
    <dbReference type="NCBI Taxonomy" id="51031"/>
    <lineage>
        <taxon>Eukaryota</taxon>
        <taxon>Metazoa</taxon>
        <taxon>Ecdysozoa</taxon>
        <taxon>Nematoda</taxon>
        <taxon>Chromadorea</taxon>
        <taxon>Rhabditida</taxon>
        <taxon>Rhabditina</taxon>
        <taxon>Rhabditomorpha</taxon>
        <taxon>Strongyloidea</taxon>
        <taxon>Ancylostomatidae</taxon>
        <taxon>Bunostominae</taxon>
        <taxon>Necator</taxon>
    </lineage>
</organism>
<proteinExistence type="predicted"/>
<evidence type="ECO:0000313" key="2">
    <source>
        <dbReference type="Proteomes" id="UP001303046"/>
    </source>
</evidence>
<gene>
    <name evidence="1" type="primary">Necator_chrX.g23587</name>
    <name evidence="1" type="ORF">RB195_023423</name>
</gene>
<name>A0ABR1ELL1_NECAM</name>
<keyword evidence="2" id="KW-1185">Reference proteome</keyword>
<dbReference type="EMBL" id="JAVFWL010000006">
    <property type="protein sequence ID" value="KAK6762701.1"/>
    <property type="molecule type" value="Genomic_DNA"/>
</dbReference>
<evidence type="ECO:0000313" key="1">
    <source>
        <dbReference type="EMBL" id="KAK6762701.1"/>
    </source>
</evidence>
<dbReference type="Proteomes" id="UP001303046">
    <property type="component" value="Unassembled WGS sequence"/>
</dbReference>